<dbReference type="Gene3D" id="1.10.357.10">
    <property type="entry name" value="Tetracycline Repressor, domain 2"/>
    <property type="match status" value="1"/>
</dbReference>
<evidence type="ECO:0000256" key="1">
    <source>
        <dbReference type="ARBA" id="ARBA00023125"/>
    </source>
</evidence>
<dbReference type="GO" id="GO:0000976">
    <property type="term" value="F:transcription cis-regulatory region binding"/>
    <property type="evidence" value="ECO:0007669"/>
    <property type="project" value="TreeGrafter"/>
</dbReference>
<sequence length="200" mass="21385">MARTVDPELRARRRTAIIDSAAALFAEHGFDATPVTAIAKAAGVSSGTVFHYFGDKRGVFRAIFEQGLPETRALVERHRDADDPLEALLDMVAELVGQATDPAAGGLVVEVIRQVGHDPVLAEILDEDDGIVIEGLTHLLRRAGDRIDPSLDPGAAATWISAIKDSAFLYADNPAAVDPVGTIRTIVQRYLTGHTKGPRS</sequence>
<feature type="DNA-binding region" description="H-T-H motif" evidence="2">
    <location>
        <begin position="34"/>
        <end position="53"/>
    </location>
</feature>
<dbReference type="SUPFAM" id="SSF48498">
    <property type="entry name" value="Tetracyclin repressor-like, C-terminal domain"/>
    <property type="match status" value="1"/>
</dbReference>
<evidence type="ECO:0000256" key="2">
    <source>
        <dbReference type="PROSITE-ProRule" id="PRU00335"/>
    </source>
</evidence>
<dbReference type="InterPro" id="IPR001647">
    <property type="entry name" value="HTH_TetR"/>
</dbReference>
<dbReference type="PRINTS" id="PR00455">
    <property type="entry name" value="HTHTETR"/>
</dbReference>
<evidence type="ECO:0000259" key="3">
    <source>
        <dbReference type="PROSITE" id="PS50977"/>
    </source>
</evidence>
<dbReference type="AlphaFoldDB" id="A0AA46WWQ7"/>
<protein>
    <submittedName>
        <fullName evidence="4">TetR/AcrR family transcriptional regulator</fullName>
    </submittedName>
</protein>
<dbReference type="SUPFAM" id="SSF46689">
    <property type="entry name" value="Homeodomain-like"/>
    <property type="match status" value="1"/>
</dbReference>
<name>A0AA46WWQ7_RHORH</name>
<proteinExistence type="predicted"/>
<gene>
    <name evidence="4" type="ORF">KUM34_003570</name>
</gene>
<dbReference type="PROSITE" id="PS50977">
    <property type="entry name" value="HTH_TETR_2"/>
    <property type="match status" value="1"/>
</dbReference>
<dbReference type="InterPro" id="IPR050109">
    <property type="entry name" value="HTH-type_TetR-like_transc_reg"/>
</dbReference>
<evidence type="ECO:0000313" key="4">
    <source>
        <dbReference type="EMBL" id="UZF45778.1"/>
    </source>
</evidence>
<dbReference type="InterPro" id="IPR036271">
    <property type="entry name" value="Tet_transcr_reg_TetR-rel_C_sf"/>
</dbReference>
<dbReference type="PANTHER" id="PTHR30055">
    <property type="entry name" value="HTH-TYPE TRANSCRIPTIONAL REGULATOR RUTR"/>
    <property type="match status" value="1"/>
</dbReference>
<dbReference type="InterPro" id="IPR009057">
    <property type="entry name" value="Homeodomain-like_sf"/>
</dbReference>
<dbReference type="Proteomes" id="UP001162740">
    <property type="component" value="Chromosome"/>
</dbReference>
<reference evidence="4 5" key="1">
    <citation type="journal article" date="2021" name="Front. Microbiol.">
        <title>Bacterial Transformation of Aromatic Monomers in Softwood Black Liquor.</title>
        <authorList>
            <person name="Navas L.E."/>
            <person name="Dexter G."/>
            <person name="Liu J."/>
            <person name="Levy-Booth D."/>
            <person name="Cho M."/>
            <person name="Jang S.K."/>
            <person name="Mansfield S.D."/>
            <person name="Renneckar S."/>
            <person name="Mohn W.W."/>
            <person name="Eltis L.D."/>
        </authorList>
    </citation>
    <scope>NUCLEOTIDE SEQUENCE [LARGE SCALE GENOMIC DNA]</scope>
    <source>
        <strain evidence="4 5">GD02</strain>
    </source>
</reference>
<evidence type="ECO:0000313" key="5">
    <source>
        <dbReference type="Proteomes" id="UP001162740"/>
    </source>
</evidence>
<dbReference type="RefSeq" id="WP_085469409.1">
    <property type="nucleotide sequence ID" value="NZ_CBJNPB010000010.1"/>
</dbReference>
<dbReference type="GO" id="GO:0003700">
    <property type="term" value="F:DNA-binding transcription factor activity"/>
    <property type="evidence" value="ECO:0007669"/>
    <property type="project" value="TreeGrafter"/>
</dbReference>
<dbReference type="PANTHER" id="PTHR30055:SF226">
    <property type="entry name" value="HTH-TYPE TRANSCRIPTIONAL REGULATOR PKSA"/>
    <property type="match status" value="1"/>
</dbReference>
<accession>A0AA46WWQ7</accession>
<dbReference type="Pfam" id="PF00440">
    <property type="entry name" value="TetR_N"/>
    <property type="match status" value="1"/>
</dbReference>
<organism evidence="4 5">
    <name type="scientific">Rhodococcus rhodochrous</name>
    <dbReference type="NCBI Taxonomy" id="1829"/>
    <lineage>
        <taxon>Bacteria</taxon>
        <taxon>Bacillati</taxon>
        <taxon>Actinomycetota</taxon>
        <taxon>Actinomycetes</taxon>
        <taxon>Mycobacteriales</taxon>
        <taxon>Nocardiaceae</taxon>
        <taxon>Rhodococcus</taxon>
    </lineage>
</organism>
<dbReference type="EMBL" id="CP083974">
    <property type="protein sequence ID" value="UZF45778.1"/>
    <property type="molecule type" value="Genomic_DNA"/>
</dbReference>
<keyword evidence="1 2" id="KW-0238">DNA-binding</keyword>
<feature type="domain" description="HTH tetR-type" evidence="3">
    <location>
        <begin position="11"/>
        <end position="71"/>
    </location>
</feature>